<dbReference type="AlphaFoldDB" id="B4LH30"/>
<dbReference type="CDD" id="cd08049">
    <property type="entry name" value="TAF8"/>
    <property type="match status" value="1"/>
</dbReference>
<evidence type="ECO:0000256" key="5">
    <source>
        <dbReference type="ARBA" id="ARBA00023163"/>
    </source>
</evidence>
<comment type="subcellular location">
    <subcellularLocation>
        <location evidence="1">Nucleus</location>
    </subcellularLocation>
</comment>
<evidence type="ECO:0000313" key="10">
    <source>
        <dbReference type="Proteomes" id="UP000008792"/>
    </source>
</evidence>
<evidence type="ECO:0000256" key="7">
    <source>
        <dbReference type="SAM" id="MobiDB-lite"/>
    </source>
</evidence>
<dbReference type="OrthoDB" id="2193813at2759"/>
<evidence type="ECO:0000313" key="9">
    <source>
        <dbReference type="EMBL" id="EDW69520.2"/>
    </source>
</evidence>
<organism evidence="9 10">
    <name type="scientific">Drosophila virilis</name>
    <name type="common">Fruit fly</name>
    <dbReference type="NCBI Taxonomy" id="7244"/>
    <lineage>
        <taxon>Eukaryota</taxon>
        <taxon>Metazoa</taxon>
        <taxon>Ecdysozoa</taxon>
        <taxon>Arthropoda</taxon>
        <taxon>Hexapoda</taxon>
        <taxon>Insecta</taxon>
        <taxon>Pterygota</taxon>
        <taxon>Neoptera</taxon>
        <taxon>Endopterygota</taxon>
        <taxon>Diptera</taxon>
        <taxon>Brachycera</taxon>
        <taxon>Muscomorpha</taxon>
        <taxon>Ephydroidea</taxon>
        <taxon>Drosophilidae</taxon>
        <taxon>Drosophila</taxon>
    </lineage>
</organism>
<dbReference type="eggNOG" id="KOG4336">
    <property type="taxonomic scope" value="Eukaryota"/>
</dbReference>
<evidence type="ECO:0000256" key="3">
    <source>
        <dbReference type="ARBA" id="ARBA00017307"/>
    </source>
</evidence>
<dbReference type="EMBL" id="CH940647">
    <property type="protein sequence ID" value="EDW69520.2"/>
    <property type="molecule type" value="Genomic_DNA"/>
</dbReference>
<keyword evidence="4" id="KW-0805">Transcription regulation</keyword>
<evidence type="ECO:0000256" key="6">
    <source>
        <dbReference type="ARBA" id="ARBA00023242"/>
    </source>
</evidence>
<name>B4LH30_DROVI</name>
<dbReference type="PANTHER" id="PTHR46469:SF1">
    <property type="entry name" value="TRANSCRIPTION INITIATION FACTOR TFIID SUBUNIT 8"/>
    <property type="match status" value="1"/>
</dbReference>
<feature type="region of interest" description="Disordered" evidence="7">
    <location>
        <begin position="108"/>
        <end position="141"/>
    </location>
</feature>
<feature type="compositionally biased region" description="Acidic residues" evidence="7">
    <location>
        <begin position="307"/>
        <end position="329"/>
    </location>
</feature>
<feature type="compositionally biased region" description="Basic and acidic residues" evidence="7">
    <location>
        <begin position="296"/>
        <end position="306"/>
    </location>
</feature>
<dbReference type="FunCoup" id="B4LH30">
    <property type="interactions" value="38"/>
</dbReference>
<feature type="compositionally biased region" description="Acidic residues" evidence="7">
    <location>
        <begin position="275"/>
        <end position="295"/>
    </location>
</feature>
<dbReference type="Proteomes" id="UP000008792">
    <property type="component" value="Unassembled WGS sequence"/>
</dbReference>
<dbReference type="KEGG" id="dvi:6624686"/>
<dbReference type="InterPro" id="IPR019473">
    <property type="entry name" value="TFIID_su8_C"/>
</dbReference>
<dbReference type="Pfam" id="PF10406">
    <property type="entry name" value="TAF8_C"/>
    <property type="match status" value="1"/>
</dbReference>
<evidence type="ECO:0000256" key="2">
    <source>
        <dbReference type="ARBA" id="ARBA00008767"/>
    </source>
</evidence>
<reference evidence="9 10" key="1">
    <citation type="journal article" date="2007" name="Nature">
        <title>Evolution of genes and genomes on the Drosophila phylogeny.</title>
        <authorList>
            <consortium name="Drosophila 12 Genomes Consortium"/>
            <person name="Clark A.G."/>
            <person name="Eisen M.B."/>
            <person name="Smith D.R."/>
            <person name="Bergman C.M."/>
            <person name="Oliver B."/>
            <person name="Markow T.A."/>
            <person name="Kaufman T.C."/>
            <person name="Kellis M."/>
            <person name="Gelbart W."/>
            <person name="Iyer V.N."/>
            <person name="Pollard D.A."/>
            <person name="Sackton T.B."/>
            <person name="Larracuente A.M."/>
            <person name="Singh N.D."/>
            <person name="Abad J.P."/>
            <person name="Abt D.N."/>
            <person name="Adryan B."/>
            <person name="Aguade M."/>
            <person name="Akashi H."/>
            <person name="Anderson W.W."/>
            <person name="Aquadro C.F."/>
            <person name="Ardell D.H."/>
            <person name="Arguello R."/>
            <person name="Artieri C.G."/>
            <person name="Barbash D.A."/>
            <person name="Barker D."/>
            <person name="Barsanti P."/>
            <person name="Batterham P."/>
            <person name="Batzoglou S."/>
            <person name="Begun D."/>
            <person name="Bhutkar A."/>
            <person name="Blanco E."/>
            <person name="Bosak S.A."/>
            <person name="Bradley R.K."/>
            <person name="Brand A.D."/>
            <person name="Brent M.R."/>
            <person name="Brooks A.N."/>
            <person name="Brown R.H."/>
            <person name="Butlin R.K."/>
            <person name="Caggese C."/>
            <person name="Calvi B.R."/>
            <person name="Bernardo de Carvalho A."/>
            <person name="Caspi A."/>
            <person name="Castrezana S."/>
            <person name="Celniker S.E."/>
            <person name="Chang J.L."/>
            <person name="Chapple C."/>
            <person name="Chatterji S."/>
            <person name="Chinwalla A."/>
            <person name="Civetta A."/>
            <person name="Clifton S.W."/>
            <person name="Comeron J.M."/>
            <person name="Costello J.C."/>
            <person name="Coyne J.A."/>
            <person name="Daub J."/>
            <person name="David R.G."/>
            <person name="Delcher A.L."/>
            <person name="Delehaunty K."/>
            <person name="Do C.B."/>
            <person name="Ebling H."/>
            <person name="Edwards K."/>
            <person name="Eickbush T."/>
            <person name="Evans J.D."/>
            <person name="Filipski A."/>
            <person name="Findeiss S."/>
            <person name="Freyhult E."/>
            <person name="Fulton L."/>
            <person name="Fulton R."/>
            <person name="Garcia A.C."/>
            <person name="Gardiner A."/>
            <person name="Garfield D.A."/>
            <person name="Garvin B.E."/>
            <person name="Gibson G."/>
            <person name="Gilbert D."/>
            <person name="Gnerre S."/>
            <person name="Godfrey J."/>
            <person name="Good R."/>
            <person name="Gotea V."/>
            <person name="Gravely B."/>
            <person name="Greenberg A.J."/>
            <person name="Griffiths-Jones S."/>
            <person name="Gross S."/>
            <person name="Guigo R."/>
            <person name="Gustafson E.A."/>
            <person name="Haerty W."/>
            <person name="Hahn M.W."/>
            <person name="Halligan D.L."/>
            <person name="Halpern A.L."/>
            <person name="Halter G.M."/>
            <person name="Han M.V."/>
            <person name="Heger A."/>
            <person name="Hillier L."/>
            <person name="Hinrichs A.S."/>
            <person name="Holmes I."/>
            <person name="Hoskins R.A."/>
            <person name="Hubisz M.J."/>
            <person name="Hultmark D."/>
            <person name="Huntley M.A."/>
            <person name="Jaffe D.B."/>
            <person name="Jagadeeshan S."/>
            <person name="Jeck W.R."/>
            <person name="Johnson J."/>
            <person name="Jones C.D."/>
            <person name="Jordan W.C."/>
            <person name="Karpen G.H."/>
            <person name="Kataoka E."/>
            <person name="Keightley P.D."/>
            <person name="Kheradpour P."/>
            <person name="Kirkness E.F."/>
            <person name="Koerich L.B."/>
            <person name="Kristiansen K."/>
            <person name="Kudrna D."/>
            <person name="Kulathinal R.J."/>
            <person name="Kumar S."/>
            <person name="Kwok R."/>
            <person name="Lander E."/>
            <person name="Langley C.H."/>
            <person name="Lapoint R."/>
            <person name="Lazzaro B.P."/>
            <person name="Lee S.J."/>
            <person name="Levesque L."/>
            <person name="Li R."/>
            <person name="Lin C.F."/>
            <person name="Lin M.F."/>
            <person name="Lindblad-Toh K."/>
            <person name="Llopart A."/>
            <person name="Long M."/>
            <person name="Low L."/>
            <person name="Lozovsky E."/>
            <person name="Lu J."/>
            <person name="Luo M."/>
            <person name="Machado C.A."/>
            <person name="Makalowski W."/>
            <person name="Marzo M."/>
            <person name="Matsuda M."/>
            <person name="Matzkin L."/>
            <person name="McAllister B."/>
            <person name="McBride C.S."/>
            <person name="McKernan B."/>
            <person name="McKernan K."/>
            <person name="Mendez-Lago M."/>
            <person name="Minx P."/>
            <person name="Mollenhauer M.U."/>
            <person name="Montooth K."/>
            <person name="Mount S.M."/>
            <person name="Mu X."/>
            <person name="Myers E."/>
            <person name="Negre B."/>
            <person name="Newfeld S."/>
            <person name="Nielsen R."/>
            <person name="Noor M.A."/>
            <person name="O'Grady P."/>
            <person name="Pachter L."/>
            <person name="Papaceit M."/>
            <person name="Parisi M.J."/>
            <person name="Parisi M."/>
            <person name="Parts L."/>
            <person name="Pedersen J.S."/>
            <person name="Pesole G."/>
            <person name="Phillippy A.M."/>
            <person name="Ponting C.P."/>
            <person name="Pop M."/>
            <person name="Porcelli D."/>
            <person name="Powell J.R."/>
            <person name="Prohaska S."/>
            <person name="Pruitt K."/>
            <person name="Puig M."/>
            <person name="Quesneville H."/>
            <person name="Ram K.R."/>
            <person name="Rand D."/>
            <person name="Rasmussen M.D."/>
            <person name="Reed L.K."/>
            <person name="Reenan R."/>
            <person name="Reily A."/>
            <person name="Remington K.A."/>
            <person name="Rieger T.T."/>
            <person name="Ritchie M.G."/>
            <person name="Robin C."/>
            <person name="Rogers Y.H."/>
            <person name="Rohde C."/>
            <person name="Rozas J."/>
            <person name="Rubenfield M.J."/>
            <person name="Ruiz A."/>
            <person name="Russo S."/>
            <person name="Salzberg S.L."/>
            <person name="Sanchez-Gracia A."/>
            <person name="Saranga D.J."/>
            <person name="Sato H."/>
            <person name="Schaeffer S.W."/>
            <person name="Schatz M.C."/>
            <person name="Schlenke T."/>
            <person name="Schwartz R."/>
            <person name="Segarra C."/>
            <person name="Singh R.S."/>
            <person name="Sirot L."/>
            <person name="Sirota M."/>
            <person name="Sisneros N.B."/>
            <person name="Smith C.D."/>
            <person name="Smith T.F."/>
            <person name="Spieth J."/>
            <person name="Stage D.E."/>
            <person name="Stark A."/>
            <person name="Stephan W."/>
            <person name="Strausberg R.L."/>
            <person name="Strempel S."/>
            <person name="Sturgill D."/>
            <person name="Sutton G."/>
            <person name="Sutton G.G."/>
            <person name="Tao W."/>
            <person name="Teichmann S."/>
            <person name="Tobari Y.N."/>
            <person name="Tomimura Y."/>
            <person name="Tsolas J.M."/>
            <person name="Valente V.L."/>
            <person name="Venter E."/>
            <person name="Venter J.C."/>
            <person name="Vicario S."/>
            <person name="Vieira F.G."/>
            <person name="Vilella A.J."/>
            <person name="Villasante A."/>
            <person name="Walenz B."/>
            <person name="Wang J."/>
            <person name="Wasserman M."/>
            <person name="Watts T."/>
            <person name="Wilson D."/>
            <person name="Wilson R.K."/>
            <person name="Wing R.A."/>
            <person name="Wolfner M.F."/>
            <person name="Wong A."/>
            <person name="Wong G.K."/>
            <person name="Wu C.I."/>
            <person name="Wu G."/>
            <person name="Yamamoto D."/>
            <person name="Yang H.P."/>
            <person name="Yang S.P."/>
            <person name="Yorke J.A."/>
            <person name="Yoshida K."/>
            <person name="Zdobnov E."/>
            <person name="Zhang P."/>
            <person name="Zhang Y."/>
            <person name="Zimin A.V."/>
            <person name="Baldwin J."/>
            <person name="Abdouelleil A."/>
            <person name="Abdulkadir J."/>
            <person name="Abebe A."/>
            <person name="Abera B."/>
            <person name="Abreu J."/>
            <person name="Acer S.C."/>
            <person name="Aftuck L."/>
            <person name="Alexander A."/>
            <person name="An P."/>
            <person name="Anderson E."/>
            <person name="Anderson S."/>
            <person name="Arachi H."/>
            <person name="Azer M."/>
            <person name="Bachantsang P."/>
            <person name="Barry A."/>
            <person name="Bayul T."/>
            <person name="Berlin A."/>
            <person name="Bessette D."/>
            <person name="Bloom T."/>
            <person name="Blye J."/>
            <person name="Boguslavskiy L."/>
            <person name="Bonnet C."/>
            <person name="Boukhgalter B."/>
            <person name="Bourzgui I."/>
            <person name="Brown A."/>
            <person name="Cahill P."/>
            <person name="Channer S."/>
            <person name="Cheshatsang Y."/>
            <person name="Chuda L."/>
            <person name="Citroen M."/>
            <person name="Collymore A."/>
            <person name="Cooke P."/>
            <person name="Costello M."/>
            <person name="D'Aco K."/>
            <person name="Daza R."/>
            <person name="De Haan G."/>
            <person name="DeGray S."/>
            <person name="DeMaso C."/>
            <person name="Dhargay N."/>
            <person name="Dooley K."/>
            <person name="Dooley E."/>
            <person name="Doricent M."/>
            <person name="Dorje P."/>
            <person name="Dorjee K."/>
            <person name="Dupes A."/>
            <person name="Elong R."/>
            <person name="Falk J."/>
            <person name="Farina A."/>
            <person name="Faro S."/>
            <person name="Ferguson D."/>
            <person name="Fisher S."/>
            <person name="Foley C.D."/>
            <person name="Franke A."/>
            <person name="Friedrich D."/>
            <person name="Gadbois L."/>
            <person name="Gearin G."/>
            <person name="Gearin C.R."/>
            <person name="Giannoukos G."/>
            <person name="Goode T."/>
            <person name="Graham J."/>
            <person name="Grandbois E."/>
            <person name="Grewal S."/>
            <person name="Gyaltsen K."/>
            <person name="Hafez N."/>
            <person name="Hagos B."/>
            <person name="Hall J."/>
            <person name="Henson C."/>
            <person name="Hollinger A."/>
            <person name="Honan T."/>
            <person name="Huard M.D."/>
            <person name="Hughes L."/>
            <person name="Hurhula B."/>
            <person name="Husby M.E."/>
            <person name="Kamat A."/>
            <person name="Kanga B."/>
            <person name="Kashin S."/>
            <person name="Khazanovich D."/>
            <person name="Kisner P."/>
            <person name="Lance K."/>
            <person name="Lara M."/>
            <person name="Lee W."/>
            <person name="Lennon N."/>
            <person name="Letendre F."/>
            <person name="LeVine R."/>
            <person name="Lipovsky A."/>
            <person name="Liu X."/>
            <person name="Liu J."/>
            <person name="Liu S."/>
            <person name="Lokyitsang T."/>
            <person name="Lokyitsang Y."/>
            <person name="Lubonja R."/>
            <person name="Lui A."/>
            <person name="MacDonald P."/>
            <person name="Magnisalis V."/>
            <person name="Maru K."/>
            <person name="Matthews C."/>
            <person name="McCusker W."/>
            <person name="McDonough S."/>
            <person name="Mehta T."/>
            <person name="Meldrim J."/>
            <person name="Meneus L."/>
            <person name="Mihai O."/>
            <person name="Mihalev A."/>
            <person name="Mihova T."/>
            <person name="Mittelman R."/>
            <person name="Mlenga V."/>
            <person name="Montmayeur A."/>
            <person name="Mulrain L."/>
            <person name="Navidi A."/>
            <person name="Naylor J."/>
            <person name="Negash T."/>
            <person name="Nguyen T."/>
            <person name="Nguyen N."/>
            <person name="Nicol R."/>
            <person name="Norbu C."/>
            <person name="Norbu N."/>
            <person name="Novod N."/>
            <person name="O'Neill B."/>
            <person name="Osman S."/>
            <person name="Markiewicz E."/>
            <person name="Oyono O.L."/>
            <person name="Patti C."/>
            <person name="Phunkhang P."/>
            <person name="Pierre F."/>
            <person name="Priest M."/>
            <person name="Raghuraman S."/>
            <person name="Rege F."/>
            <person name="Reyes R."/>
            <person name="Rise C."/>
            <person name="Rogov P."/>
            <person name="Ross K."/>
            <person name="Ryan E."/>
            <person name="Settipalli S."/>
            <person name="Shea T."/>
            <person name="Sherpa N."/>
            <person name="Shi L."/>
            <person name="Shih D."/>
            <person name="Sparrow T."/>
            <person name="Spaulding J."/>
            <person name="Stalker J."/>
            <person name="Stange-Thomann N."/>
            <person name="Stavropoulos S."/>
            <person name="Stone C."/>
            <person name="Strader C."/>
            <person name="Tesfaye S."/>
            <person name="Thomson T."/>
            <person name="Thoulutsang Y."/>
            <person name="Thoulutsang D."/>
            <person name="Topham K."/>
            <person name="Topping I."/>
            <person name="Tsamla T."/>
            <person name="Vassiliev H."/>
            <person name="Vo A."/>
            <person name="Wangchuk T."/>
            <person name="Wangdi T."/>
            <person name="Weiand M."/>
            <person name="Wilkinson J."/>
            <person name="Wilson A."/>
            <person name="Yadav S."/>
            <person name="Young G."/>
            <person name="Yu Q."/>
            <person name="Zembek L."/>
            <person name="Zhong D."/>
            <person name="Zimmer A."/>
            <person name="Zwirko Z."/>
            <person name="Jaffe D.B."/>
            <person name="Alvarez P."/>
            <person name="Brockman W."/>
            <person name="Butler J."/>
            <person name="Chin C."/>
            <person name="Gnerre S."/>
            <person name="Grabherr M."/>
            <person name="Kleber M."/>
            <person name="Mauceli E."/>
            <person name="MacCallum I."/>
        </authorList>
    </citation>
    <scope>NUCLEOTIDE SEQUENCE [LARGE SCALE GENOMIC DNA]</scope>
    <source>
        <strain evidence="10">Tucson 15010-1051.87</strain>
    </source>
</reference>
<feature type="region of interest" description="Disordered" evidence="7">
    <location>
        <begin position="250"/>
        <end position="329"/>
    </location>
</feature>
<dbReference type="GO" id="GO:0005669">
    <property type="term" value="C:transcription factor TFIID complex"/>
    <property type="evidence" value="ECO:0007669"/>
    <property type="project" value="InterPro"/>
</dbReference>
<dbReference type="HOGENOM" id="CLU_1002113_0_0_1"/>
<gene>
    <name evidence="9" type="primary">Dvir\GJ12076</name>
    <name evidence="9" type="ORF">Dvir_GJ12076</name>
</gene>
<proteinExistence type="inferred from homology"/>
<keyword evidence="10" id="KW-1185">Reference proteome</keyword>
<keyword evidence="6" id="KW-0539">Nucleus</keyword>
<accession>B4LH30</accession>
<comment type="similarity">
    <text evidence="2">Belongs to the TAF8 family.</text>
</comment>
<feature type="domain" description="Transcription factor TFIID subunit 8 C-terminal" evidence="8">
    <location>
        <begin position="149"/>
        <end position="197"/>
    </location>
</feature>
<evidence type="ECO:0000256" key="4">
    <source>
        <dbReference type="ARBA" id="ARBA00023015"/>
    </source>
</evidence>
<protein>
    <recommendedName>
        <fullName evidence="3">Transcription initiation factor TFIID subunit 8</fullName>
    </recommendedName>
</protein>
<keyword evidence="5" id="KW-0804">Transcription</keyword>
<dbReference type="GO" id="GO:0006367">
    <property type="term" value="P:transcription initiation at RNA polymerase II promoter"/>
    <property type="evidence" value="ECO:0007669"/>
    <property type="project" value="TreeGrafter"/>
</dbReference>
<feature type="compositionally biased region" description="Polar residues" evidence="7">
    <location>
        <begin position="132"/>
        <end position="141"/>
    </location>
</feature>
<dbReference type="InParanoid" id="B4LH30"/>
<dbReference type="InterPro" id="IPR037818">
    <property type="entry name" value="TAF8"/>
</dbReference>
<dbReference type="STRING" id="7244.B4LH30"/>
<dbReference type="PANTHER" id="PTHR46469">
    <property type="entry name" value="TRANSCRIPTION INITIATION FACTOR TFIID SUBUNIT 8"/>
    <property type="match status" value="1"/>
</dbReference>
<sequence length="329" mass="38321">MTGQQNSRQLVKLIDLLAYNQLQQMNPYEEILGQVMDQMLMQKDCNTENKLVHDKLVVLMRYTGLRDIAVTTSNAACHAGRSTPCYFDVERTFRVLGIGVRGLRELRDSSAETQPTPISFSPVETRDEDIHQSPQLDINQSRGLRSGRHIPKYMPPFPGVHTYKNTMMDIVTDRGYVSERQRRAELQLSTQRALNRYYLRTRPAISLFIEPQRGTEFMVLNVNVPKKPAYLTALMPRDEVFDVDIYEFNEPPNERARNNPFMKKPHDKSECNQSIEEDNNENESEENDDDPDDDRDQEHDQDREREDNEFDDEDDWQLPNLNDDDESSS</sequence>
<evidence type="ECO:0000256" key="1">
    <source>
        <dbReference type="ARBA" id="ARBA00004123"/>
    </source>
</evidence>
<evidence type="ECO:0000259" key="8">
    <source>
        <dbReference type="Pfam" id="PF10406"/>
    </source>
</evidence>